<keyword evidence="2" id="KW-0808">Transferase</keyword>
<reference evidence="2" key="1">
    <citation type="journal article" date="2015" name="Appl. Environ. Microbiol.">
        <title>Enterocin F4-9, a Novel O-Linked Glycosylated Bacteriocin.</title>
        <authorList>
            <person name="Maky M.A."/>
            <person name="Ishibashi N."/>
            <person name="Zendo T."/>
            <person name="Perez R.H."/>
            <person name="Doud J.R."/>
            <person name="Karmi M."/>
            <person name="Sonomoto K."/>
        </authorList>
    </citation>
    <scope>NUCLEOTIDE SEQUENCE</scope>
    <source>
        <strain evidence="2">F4-9</strain>
    </source>
</reference>
<dbReference type="InterPro" id="IPR029044">
    <property type="entry name" value="Nucleotide-diphossugar_trans"/>
</dbReference>
<proteinExistence type="predicted"/>
<dbReference type="Pfam" id="PF00535">
    <property type="entry name" value="Glycos_transf_2"/>
    <property type="match status" value="1"/>
</dbReference>
<dbReference type="PANTHER" id="PTHR43630">
    <property type="entry name" value="POLY-BETA-1,6-N-ACETYL-D-GLUCOSAMINE SYNTHASE"/>
    <property type="match status" value="1"/>
</dbReference>
<dbReference type="CDD" id="cd02511">
    <property type="entry name" value="Beta4Glucosyltransferase"/>
    <property type="match status" value="1"/>
</dbReference>
<dbReference type="AlphaFoldDB" id="A0A0G4DBE0"/>
<organism evidence="2">
    <name type="scientific">Enterococcus faecalis</name>
    <name type="common">Streptococcus faecalis</name>
    <dbReference type="NCBI Taxonomy" id="1351"/>
    <lineage>
        <taxon>Bacteria</taxon>
        <taxon>Bacillati</taxon>
        <taxon>Bacillota</taxon>
        <taxon>Bacilli</taxon>
        <taxon>Lactobacillales</taxon>
        <taxon>Enterococcaceae</taxon>
        <taxon>Enterococcus</taxon>
    </lineage>
</organism>
<evidence type="ECO:0000259" key="1">
    <source>
        <dbReference type="Pfam" id="PF00535"/>
    </source>
</evidence>
<dbReference type="SUPFAM" id="SSF53448">
    <property type="entry name" value="Nucleotide-diphospho-sugar transferases"/>
    <property type="match status" value="1"/>
</dbReference>
<dbReference type="Gene3D" id="3.90.550.10">
    <property type="entry name" value="Spore Coat Polysaccharide Biosynthesis Protein SpsA, Chain A"/>
    <property type="match status" value="1"/>
</dbReference>
<name>A0A0G4DBE0_ENTFL</name>
<dbReference type="PANTHER" id="PTHR43630:SF2">
    <property type="entry name" value="GLYCOSYLTRANSFERASE"/>
    <property type="match status" value="1"/>
</dbReference>
<accession>A0A0G4DBE0</accession>
<dbReference type="InterPro" id="IPR001173">
    <property type="entry name" value="Glyco_trans_2-like"/>
</dbReference>
<feature type="domain" description="Glycosyltransferase 2-like" evidence="1">
    <location>
        <begin position="34"/>
        <end position="158"/>
    </location>
</feature>
<dbReference type="EMBL" id="LC029806">
    <property type="protein sequence ID" value="BAR87971.1"/>
    <property type="molecule type" value="Genomic_DNA"/>
</dbReference>
<evidence type="ECO:0000313" key="2">
    <source>
        <dbReference type="EMBL" id="BAR87971.1"/>
    </source>
</evidence>
<dbReference type="GO" id="GO:0016740">
    <property type="term" value="F:transferase activity"/>
    <property type="evidence" value="ECO:0007669"/>
    <property type="project" value="UniProtKB-KW"/>
</dbReference>
<gene>
    <name evidence="2" type="primary">enfC</name>
</gene>
<sequence>MIELNDYILGYSNSYENELKSKSISNIGDTCKISFLIMTYNEERCIQRCINSINPLANEIIIIDTGSTDNTLNVISELKNKKVKLFKETWVDDFSYMRNQLIKKANNDWMFMIDADEFIGPVSLEKLSTLINIVETSNVVPKVISPRLTNTDGSSLYITQRLFKRHTQLKYFGYAHEELRFYNDPIFPYICIDLPFYHDGYDNEIVEEKNKNDRNLRLLKKMLESEPNNLRWVFFCAREMLSLNYASECIKEMVITGLKNSKDDFPVLKSGLYSILMETSMESDEAYNEYQKNALECNPNNIDIYYLDALKKFNELILEGNNYISKSQNEILSLKETDSFIHSEGDHLFYLWGKIHFSLQNYKQAFLWWNKIGAYNIRNDVIRELKEINADISKFIESYQKT</sequence>
<protein>
    <submittedName>
        <fullName evidence="2">Glycosyltransferase</fullName>
    </submittedName>
</protein>